<evidence type="ECO:0000313" key="2">
    <source>
        <dbReference type="Proteomes" id="UP000663440"/>
    </source>
</evidence>
<evidence type="ECO:0000313" key="1">
    <source>
        <dbReference type="EMBL" id="QSW90042.1"/>
    </source>
</evidence>
<sequence length="72" mass="8531">MNGTNSIPETDEHSVRLCSLCQRKLNSGFKYDNVKRLQELEKYFKENNLEEGLTLMKKDLEKVNKWQLVKNL</sequence>
<evidence type="ECO:0008006" key="3">
    <source>
        <dbReference type="Google" id="ProtNLM"/>
    </source>
</evidence>
<name>A0ABX7QGB8_9FLAO</name>
<reference evidence="1 2" key="1">
    <citation type="submission" date="2021-03" db="EMBL/GenBank/DDBJ databases">
        <title>Flavobacterium kribbensis sp. nov, an endophytic bacteria, isolated from soybean.</title>
        <authorList>
            <person name="Lee J."/>
            <person name="Seo J."/>
        </authorList>
    </citation>
    <scope>NUCLEOTIDE SEQUENCE [LARGE SCALE GENOMIC DNA]</scope>
    <source>
        <strain evidence="1 2">BB8</strain>
    </source>
</reference>
<protein>
    <recommendedName>
        <fullName evidence="3">HNH endonuclease</fullName>
    </recommendedName>
</protein>
<dbReference type="Proteomes" id="UP000663440">
    <property type="component" value="Chromosome"/>
</dbReference>
<accession>A0ABX7QGB8</accession>
<proteinExistence type="predicted"/>
<organism evidence="1 2">
    <name type="scientific">Flavobacterium endoglycinae</name>
    <dbReference type="NCBI Taxonomy" id="2816357"/>
    <lineage>
        <taxon>Bacteria</taxon>
        <taxon>Pseudomonadati</taxon>
        <taxon>Bacteroidota</taxon>
        <taxon>Flavobacteriia</taxon>
        <taxon>Flavobacteriales</taxon>
        <taxon>Flavobacteriaceae</taxon>
        <taxon>Flavobacterium</taxon>
    </lineage>
</organism>
<dbReference type="RefSeq" id="WP_207297216.1">
    <property type="nucleotide sequence ID" value="NZ_CP071448.1"/>
</dbReference>
<dbReference type="EMBL" id="CP071448">
    <property type="protein sequence ID" value="QSW90042.1"/>
    <property type="molecule type" value="Genomic_DNA"/>
</dbReference>
<keyword evidence="2" id="KW-1185">Reference proteome</keyword>
<gene>
    <name evidence="1" type="ORF">J0383_04295</name>
</gene>